<dbReference type="InterPro" id="IPR008927">
    <property type="entry name" value="6-PGluconate_DH-like_C_sf"/>
</dbReference>
<evidence type="ECO:0000256" key="5">
    <source>
        <dbReference type="ARBA" id="ARBA00023027"/>
    </source>
</evidence>
<dbReference type="SUPFAM" id="SSF52413">
    <property type="entry name" value="UDP-glucose/GDP-mannose dehydrogenase C-terminal domain"/>
    <property type="match status" value="1"/>
</dbReference>
<dbReference type="InterPro" id="IPR017476">
    <property type="entry name" value="UDP-Glc/GDP-Man"/>
</dbReference>
<comment type="pathway">
    <text evidence="1">Nucleotide-sugar biosynthesis; UDP-alpha-D-glucuronate biosynthesis; UDP-alpha-D-glucuronate from UDP-alpha-D-glucose: step 1/1.</text>
</comment>
<dbReference type="PANTHER" id="PTHR43750:SF3">
    <property type="entry name" value="UDP-GLUCOSE 6-DEHYDROGENASE TUAD"/>
    <property type="match status" value="1"/>
</dbReference>
<dbReference type="PIRSF" id="PIRSF000124">
    <property type="entry name" value="UDPglc_GDPman_dh"/>
    <property type="match status" value="1"/>
</dbReference>
<dbReference type="PDB" id="3VTF">
    <property type="method" value="X-ray"/>
    <property type="resolution" value="2.00 A"/>
    <property type="chains" value="A=1-424"/>
</dbReference>
<accession>A1RUM9</accession>
<dbReference type="SMR" id="A1RUM9"/>
<feature type="binding site" evidence="10">
    <location>
        <position position="125"/>
    </location>
    <ligand>
        <name>NAD(+)</name>
        <dbReference type="ChEBI" id="CHEBI:57540"/>
    </ligand>
</feature>
<feature type="binding site" evidence="10">
    <location>
        <position position="159"/>
    </location>
    <ligand>
        <name>NAD(+)</name>
        <dbReference type="ChEBI" id="CHEBI:57540"/>
    </ligand>
</feature>
<dbReference type="SUPFAM" id="SSF48179">
    <property type="entry name" value="6-phosphogluconate dehydrogenase C-terminal domain-like"/>
    <property type="match status" value="1"/>
</dbReference>
<feature type="binding site" evidence="14">
    <location>
        <position position="159"/>
    </location>
    <ligand>
        <name>UDP-alpha-D-glucose</name>
        <dbReference type="ChEBI" id="CHEBI:58885"/>
    </ligand>
</feature>
<dbReference type="NCBIfam" id="TIGR03026">
    <property type="entry name" value="NDP-sugDHase"/>
    <property type="match status" value="1"/>
</dbReference>
<proteinExistence type="evidence at protein level"/>
<evidence type="ECO:0000256" key="1">
    <source>
        <dbReference type="ARBA" id="ARBA00004701"/>
    </source>
</evidence>
<dbReference type="InterPro" id="IPR036220">
    <property type="entry name" value="UDP-Glc/GDP-Man_DH_C_sf"/>
</dbReference>
<dbReference type="InterPro" id="IPR036291">
    <property type="entry name" value="NAD(P)-bd_dom_sf"/>
</dbReference>
<dbReference type="PDBsum" id="3VTF"/>
<feature type="binding site" evidence="10">
    <location>
        <position position="331"/>
    </location>
    <ligand>
        <name>NAD(+)</name>
        <dbReference type="ChEBI" id="CHEBI:57540"/>
    </ligand>
</feature>
<keyword evidence="4 7" id="KW-0560">Oxidoreductase</keyword>
<feature type="binding site" evidence="9">
    <location>
        <position position="324"/>
    </location>
    <ligand>
        <name>substrate</name>
    </ligand>
</feature>
<feature type="binding site" evidence="14">
    <location>
        <position position="208"/>
    </location>
    <ligand>
        <name>UDP-alpha-D-glucose</name>
        <dbReference type="ChEBI" id="CHEBI:58885"/>
    </ligand>
</feature>
<dbReference type="UniPathway" id="UPA00038">
    <property type="reaction ID" value="UER00491"/>
</dbReference>
<feature type="binding site" evidence="14">
    <location>
        <position position="407"/>
    </location>
    <ligand>
        <name>UDP-alpha-D-glucose</name>
        <dbReference type="ChEBI" id="CHEBI:58885"/>
    </ligand>
</feature>
<feature type="binding site" evidence="9">
    <location>
        <position position="261"/>
    </location>
    <ligand>
        <name>substrate</name>
    </ligand>
</feature>
<feature type="active site" description="Nucleophile" evidence="8">
    <location>
        <position position="264"/>
    </location>
</feature>
<comment type="catalytic activity">
    <reaction evidence="6 7">
        <text>UDP-alpha-D-glucose + 2 NAD(+) + H2O = UDP-alpha-D-glucuronate + 2 NADH + 3 H(+)</text>
        <dbReference type="Rhea" id="RHEA:23596"/>
        <dbReference type="ChEBI" id="CHEBI:15377"/>
        <dbReference type="ChEBI" id="CHEBI:15378"/>
        <dbReference type="ChEBI" id="CHEBI:57540"/>
        <dbReference type="ChEBI" id="CHEBI:57945"/>
        <dbReference type="ChEBI" id="CHEBI:58052"/>
        <dbReference type="ChEBI" id="CHEBI:58885"/>
        <dbReference type="EC" id="1.1.1.22"/>
    </reaction>
</comment>
<feature type="domain" description="UDP-glucose/GDP-mannose dehydrogenase C-terminal" evidence="11">
    <location>
        <begin position="317"/>
        <end position="412"/>
    </location>
</feature>
<dbReference type="AlphaFoldDB" id="A1RUM9"/>
<dbReference type="KEGG" id="pis:Pisl_1505"/>
<evidence type="ECO:0000259" key="11">
    <source>
        <dbReference type="SMART" id="SM00984"/>
    </source>
</evidence>
<reference evidence="14" key="2">
    <citation type="journal article" date="2012" name="Acta Crystallogr. F">
        <title>Structure of a UDP-glucose dehydrogenase from the hyperthermophilic archaeon Pyrobaculum islandicum.</title>
        <authorList>
            <person name="Sakuraba H."/>
            <person name="Kawai T."/>
            <person name="Yoneda K."/>
            <person name="Ohshima T."/>
        </authorList>
    </citation>
    <scope>X-RAY CRYSTALLOGRAPHY (2.00 ANGSTROMS) IN COMPLEX WITH UDP-ALPHA-D-GLUCOSE</scope>
</reference>
<evidence type="ECO:0000313" key="13">
    <source>
        <dbReference type="Proteomes" id="UP000002595"/>
    </source>
</evidence>
<evidence type="ECO:0000256" key="7">
    <source>
        <dbReference type="PIRNR" id="PIRNR000124"/>
    </source>
</evidence>
<sequence length="424" mass="45730">MASLSVLGLGYVGVVHAVGFALLGHRVVGYDVNPSIVERLRAGRPHIYEPGLEEALGRALSSGRLSFAESAEEAVAATDATFIAVGTPPAPDGSADLRYVEAAARAVGRGIRAKGRWHLVVVKSTVPPGTTEGLVARAVAEEAGGVKFSVASNPEFLREGSALEDFFKPDRIVIGAGDERAASFLLDVYKAVDAPKLVMKPREAELVKYASNVFLALKISFANEVGLLAKRLGVDTYRVFEAVGLDKRIGRHYFGAGLGFGGSCFPKDTLAFIRFGESLGLEMAISKAVLRVNEYMPRYAVQLLEERLGGLRGRHVGVLGLAFKPNTDDVRESRGVEVARLLLERGARVYVHDPMAMEKARAVLGDSVTYVEDPQALLDQVEGVIIATAWPQYEGLDYRGKVVVDGRYVKKAREAKIYEGVAWA</sequence>
<keyword evidence="14" id="KW-0002">3D-structure</keyword>
<dbReference type="GeneID" id="4617134"/>
<dbReference type="Pfam" id="PF00984">
    <property type="entry name" value="UDPG_MGDP_dh"/>
    <property type="match status" value="1"/>
</dbReference>
<evidence type="ECO:0000256" key="4">
    <source>
        <dbReference type="ARBA" id="ARBA00023002"/>
    </source>
</evidence>
<feature type="binding site" evidence="10">
    <location>
        <position position="87"/>
    </location>
    <ligand>
        <name>NAD(+)</name>
        <dbReference type="ChEBI" id="CHEBI:57540"/>
    </ligand>
</feature>
<dbReference type="Pfam" id="PF03720">
    <property type="entry name" value="UDPG_MGDP_dh_C"/>
    <property type="match status" value="1"/>
</dbReference>
<dbReference type="Pfam" id="PF03721">
    <property type="entry name" value="UDPG_MGDP_dh_N"/>
    <property type="match status" value="1"/>
</dbReference>
<dbReference type="Proteomes" id="UP000002595">
    <property type="component" value="Chromosome"/>
</dbReference>
<feature type="binding site" evidence="14">
    <location>
        <position position="212"/>
    </location>
    <ligand>
        <name>UDP-alpha-D-glucose</name>
        <dbReference type="ChEBI" id="CHEBI:58885"/>
    </ligand>
</feature>
<dbReference type="BRENDA" id="1.1.1.22">
    <property type="organism ID" value="5240"/>
</dbReference>
<feature type="binding site" evidence="14">
    <location>
        <position position="157"/>
    </location>
    <ligand>
        <name>UDP-alpha-D-glucose</name>
        <dbReference type="ChEBI" id="CHEBI:58885"/>
    </ligand>
</feature>
<dbReference type="GO" id="GO:0006065">
    <property type="term" value="P:UDP-glucuronate biosynthetic process"/>
    <property type="evidence" value="ECO:0007669"/>
    <property type="project" value="UniProtKB-UniPathway"/>
</dbReference>
<evidence type="ECO:0000256" key="6">
    <source>
        <dbReference type="ARBA" id="ARBA00047473"/>
    </source>
</evidence>
<dbReference type="InterPro" id="IPR014027">
    <property type="entry name" value="UDP-Glc/GDP-Man_DH_C"/>
</dbReference>
<name>A1RUM9_PYRIL</name>
<dbReference type="SUPFAM" id="SSF51735">
    <property type="entry name" value="NAD(P)-binding Rossmann-fold domains"/>
    <property type="match status" value="1"/>
</dbReference>
<dbReference type="RefSeq" id="WP_011763236.1">
    <property type="nucleotide sequence ID" value="NC_008701.1"/>
</dbReference>
<feature type="binding site" evidence="14">
    <location>
        <position position="156"/>
    </location>
    <ligand>
        <name>UDP-alpha-D-glucose</name>
        <dbReference type="ChEBI" id="CHEBI:58885"/>
    </ligand>
</feature>
<feature type="binding site" evidence="9">
    <location>
        <begin position="156"/>
        <end position="159"/>
    </location>
    <ligand>
        <name>substrate</name>
    </ligand>
</feature>
<dbReference type="eggNOG" id="arCOG00253">
    <property type="taxonomic scope" value="Archaea"/>
</dbReference>
<evidence type="ECO:0000256" key="3">
    <source>
        <dbReference type="ARBA" id="ARBA00012954"/>
    </source>
</evidence>
<dbReference type="Gene3D" id="3.40.50.720">
    <property type="entry name" value="NAD(P)-binding Rossmann-like Domain"/>
    <property type="match status" value="2"/>
</dbReference>
<evidence type="ECO:0000256" key="9">
    <source>
        <dbReference type="PIRSR" id="PIRSR500134-2"/>
    </source>
</evidence>
<dbReference type="OrthoDB" id="372050at2157"/>
<feature type="binding site" evidence="14">
    <location>
        <position position="323"/>
    </location>
    <ligand>
        <name>UDP-alpha-D-glucose</name>
        <dbReference type="ChEBI" id="CHEBI:58885"/>
    </ligand>
</feature>
<feature type="binding site" evidence="9">
    <location>
        <position position="208"/>
    </location>
    <ligand>
        <name>substrate</name>
    </ligand>
</feature>
<evidence type="ECO:0000256" key="10">
    <source>
        <dbReference type="PIRSR" id="PIRSR500134-3"/>
    </source>
</evidence>
<protein>
    <recommendedName>
        <fullName evidence="3 7">UDP-glucose 6-dehydrogenase</fullName>
        <ecNumber evidence="3 7">1.1.1.22</ecNumber>
    </recommendedName>
</protein>
<dbReference type="STRING" id="384616.Pisl_1505"/>
<evidence type="ECO:0000256" key="2">
    <source>
        <dbReference type="ARBA" id="ARBA00006601"/>
    </source>
</evidence>
<organism evidence="12 13">
    <name type="scientific">Pyrobaculum islandicum (strain DSM 4184 / JCM 9189 / GEO3)</name>
    <dbReference type="NCBI Taxonomy" id="384616"/>
    <lineage>
        <taxon>Archaea</taxon>
        <taxon>Thermoproteota</taxon>
        <taxon>Thermoprotei</taxon>
        <taxon>Thermoproteales</taxon>
        <taxon>Thermoproteaceae</taxon>
        <taxon>Pyrobaculum</taxon>
    </lineage>
</organism>
<feature type="binding site" evidence="14">
    <location>
        <position position="324"/>
    </location>
    <ligand>
        <name>UDP-alpha-D-glucose</name>
        <dbReference type="ChEBI" id="CHEBI:58885"/>
    </ligand>
</feature>
<feature type="binding site" evidence="10">
    <location>
        <position position="31"/>
    </location>
    <ligand>
        <name>NAD(+)</name>
        <dbReference type="ChEBI" id="CHEBI:57540"/>
    </ligand>
</feature>
<feature type="binding site" evidence="9">
    <location>
        <begin position="253"/>
        <end position="257"/>
    </location>
    <ligand>
        <name>substrate</name>
    </ligand>
</feature>
<reference evidence="12" key="1">
    <citation type="submission" date="2006-12" db="EMBL/GenBank/DDBJ databases">
        <title>Complete sequence of Pyrobaculum islandicum DSM 4184.</title>
        <authorList>
            <person name="Copeland A."/>
            <person name="Lucas S."/>
            <person name="Lapidus A."/>
            <person name="Barry K."/>
            <person name="Detter J.C."/>
            <person name="Glavina del Rio T."/>
            <person name="Dalin E."/>
            <person name="Tice H."/>
            <person name="Pitluck S."/>
            <person name="Meincke L."/>
            <person name="Brettin T."/>
            <person name="Bruce D."/>
            <person name="Han C."/>
            <person name="Tapia R."/>
            <person name="Gilna P."/>
            <person name="Schmutz J."/>
            <person name="Larimer F."/>
            <person name="Land M."/>
            <person name="Hauser L."/>
            <person name="Kyrpides N."/>
            <person name="Mikhailova N."/>
            <person name="Cozen A.E."/>
            <person name="Fitz-Gibbon S.T."/>
            <person name="House C.H."/>
            <person name="Saltikov C."/>
            <person name="Lowe T."/>
            <person name="Richardson P."/>
        </authorList>
    </citation>
    <scope>NUCLEOTIDE SEQUENCE [LARGE SCALE GENOMIC DNA]</scope>
    <source>
        <strain evidence="12">DSM 4184</strain>
    </source>
</reference>
<evidence type="ECO:0007829" key="14">
    <source>
        <dbReference type="PDB" id="3VTF"/>
    </source>
</evidence>
<dbReference type="InterPro" id="IPR001732">
    <property type="entry name" value="UDP-Glc/GDP-Man_DH_N"/>
</dbReference>
<dbReference type="GO" id="GO:0000271">
    <property type="term" value="P:polysaccharide biosynthetic process"/>
    <property type="evidence" value="ECO:0007669"/>
    <property type="project" value="InterPro"/>
</dbReference>
<gene>
    <name evidence="12" type="ordered locus">Pisl_1505</name>
</gene>
<dbReference type="EC" id="1.1.1.22" evidence="3 7"/>
<dbReference type="EvolutionaryTrace" id="A1RUM9"/>
<feature type="binding site" evidence="14">
    <location>
        <position position="248"/>
    </location>
    <ligand>
        <name>UDP-alpha-D-glucose</name>
        <dbReference type="ChEBI" id="CHEBI:58885"/>
    </ligand>
</feature>
<evidence type="ECO:0000256" key="8">
    <source>
        <dbReference type="PIRSR" id="PIRSR500134-1"/>
    </source>
</evidence>
<dbReference type="GO" id="GO:0003979">
    <property type="term" value="F:UDP-glucose 6-dehydrogenase activity"/>
    <property type="evidence" value="ECO:0007669"/>
    <property type="project" value="UniProtKB-EC"/>
</dbReference>
<dbReference type="PANTHER" id="PTHR43750">
    <property type="entry name" value="UDP-GLUCOSE 6-DEHYDROGENASE TUAD"/>
    <property type="match status" value="1"/>
</dbReference>
<dbReference type="InterPro" id="IPR028357">
    <property type="entry name" value="UDPglc_DH_bac"/>
</dbReference>
<feature type="binding site" evidence="14">
    <location>
        <position position="255"/>
    </location>
    <ligand>
        <name>UDP-alpha-D-glucose</name>
        <dbReference type="ChEBI" id="CHEBI:58885"/>
    </ligand>
</feature>
<dbReference type="PIRSF" id="PIRSF500134">
    <property type="entry name" value="UDPglc_DH_bac"/>
    <property type="match status" value="1"/>
</dbReference>
<dbReference type="GO" id="GO:0051287">
    <property type="term" value="F:NAD binding"/>
    <property type="evidence" value="ECO:0007669"/>
    <property type="project" value="InterPro"/>
</dbReference>
<feature type="binding site" evidence="10">
    <location>
        <position position="267"/>
    </location>
    <ligand>
        <name>NAD(+)</name>
        <dbReference type="ChEBI" id="CHEBI:57540"/>
    </ligand>
</feature>
<comment type="similarity">
    <text evidence="2 7">Belongs to the UDP-glucose/GDP-mannose dehydrogenase family.</text>
</comment>
<keyword evidence="13" id="KW-1185">Reference proteome</keyword>
<dbReference type="HOGENOM" id="CLU_023810_1_2_2"/>
<dbReference type="SMART" id="SM00984">
    <property type="entry name" value="UDPG_MGDP_dh_C"/>
    <property type="match status" value="1"/>
</dbReference>
<keyword evidence="5 7" id="KW-0520">NAD</keyword>
<feature type="binding site" evidence="14">
    <location>
        <position position="253"/>
    </location>
    <ligand>
        <name>UDP-alpha-D-glucose</name>
        <dbReference type="ChEBI" id="CHEBI:58885"/>
    </ligand>
</feature>
<evidence type="ECO:0000313" key="12">
    <source>
        <dbReference type="EMBL" id="ABL88661.1"/>
    </source>
</evidence>
<dbReference type="InterPro" id="IPR014026">
    <property type="entry name" value="UDP-Glc/GDP-Man_DH_dimer"/>
</dbReference>
<feature type="binding site" evidence="14">
    <location>
        <position position="261"/>
    </location>
    <ligand>
        <name>UDP-alpha-D-glucose</name>
        <dbReference type="ChEBI" id="CHEBI:58885"/>
    </ligand>
</feature>
<dbReference type="EMBL" id="CP000504">
    <property type="protein sequence ID" value="ABL88661.1"/>
    <property type="molecule type" value="Genomic_DNA"/>
</dbReference>